<dbReference type="InterPro" id="IPR003124">
    <property type="entry name" value="WH2_dom"/>
</dbReference>
<dbReference type="PROSITE" id="PS51082">
    <property type="entry name" value="WH2"/>
    <property type="match status" value="1"/>
</dbReference>
<evidence type="ECO:0000256" key="7">
    <source>
        <dbReference type="SAM" id="Coils"/>
    </source>
</evidence>
<proteinExistence type="predicted"/>
<feature type="compositionally biased region" description="Pro residues" evidence="8">
    <location>
        <begin position="602"/>
        <end position="637"/>
    </location>
</feature>
<protein>
    <submittedName>
        <fullName evidence="10">WASP homolog associated with actin, golgi membranes and microtubules</fullName>
    </submittedName>
</protein>
<feature type="compositionally biased region" description="Basic and acidic residues" evidence="8">
    <location>
        <begin position="511"/>
        <end position="541"/>
    </location>
</feature>
<feature type="domain" description="WH2" evidence="9">
    <location>
        <begin position="707"/>
        <end position="724"/>
    </location>
</feature>
<dbReference type="InterPro" id="IPR031738">
    <property type="entry name" value="JMY/WHAMM"/>
</dbReference>
<keyword evidence="3 7" id="KW-0175">Coiled coil</keyword>
<organism evidence="10 11">
    <name type="scientific">Oncorhynchus kisutch</name>
    <name type="common">Coho salmon</name>
    <name type="synonym">Salmo kisutch</name>
    <dbReference type="NCBI Taxonomy" id="8019"/>
    <lineage>
        <taxon>Eukaryota</taxon>
        <taxon>Metazoa</taxon>
        <taxon>Chordata</taxon>
        <taxon>Craniata</taxon>
        <taxon>Vertebrata</taxon>
        <taxon>Euteleostomi</taxon>
        <taxon>Actinopterygii</taxon>
        <taxon>Neopterygii</taxon>
        <taxon>Teleostei</taxon>
        <taxon>Protacanthopterygii</taxon>
        <taxon>Salmoniformes</taxon>
        <taxon>Salmonidae</taxon>
        <taxon>Salmoninae</taxon>
        <taxon>Oncorhynchus</taxon>
    </lineage>
</organism>
<evidence type="ECO:0000313" key="10">
    <source>
        <dbReference type="Ensembl" id="ENSOKIP00005091915.1"/>
    </source>
</evidence>
<dbReference type="GeneTree" id="ENSGT00510000046704"/>
<feature type="compositionally biased region" description="Low complexity" evidence="8">
    <location>
        <begin position="564"/>
        <end position="578"/>
    </location>
</feature>
<dbReference type="GO" id="GO:0033116">
    <property type="term" value="C:endoplasmic reticulum-Golgi intermediate compartment membrane"/>
    <property type="evidence" value="ECO:0007669"/>
    <property type="project" value="TreeGrafter"/>
</dbReference>
<evidence type="ECO:0000256" key="4">
    <source>
        <dbReference type="ARBA" id="ARBA00023136"/>
    </source>
</evidence>
<evidence type="ECO:0000313" key="11">
    <source>
        <dbReference type="Proteomes" id="UP000694557"/>
    </source>
</evidence>
<dbReference type="GO" id="GO:0006888">
    <property type="term" value="P:endoplasmic reticulum to Golgi vesicle-mediated transport"/>
    <property type="evidence" value="ECO:0007669"/>
    <property type="project" value="TreeGrafter"/>
</dbReference>
<keyword evidence="6" id="KW-0968">Cytoplasmic vesicle</keyword>
<dbReference type="Pfam" id="PF15871">
    <property type="entry name" value="JMY"/>
    <property type="match status" value="1"/>
</dbReference>
<evidence type="ECO:0000256" key="3">
    <source>
        <dbReference type="ARBA" id="ARBA00023054"/>
    </source>
</evidence>
<evidence type="ECO:0000256" key="6">
    <source>
        <dbReference type="ARBA" id="ARBA00023329"/>
    </source>
</evidence>
<reference evidence="10" key="2">
    <citation type="submission" date="2025-09" db="UniProtKB">
        <authorList>
            <consortium name="Ensembl"/>
        </authorList>
    </citation>
    <scope>IDENTIFICATION</scope>
</reference>
<accession>A0A8C7JSL6</accession>
<keyword evidence="5" id="KW-0009">Actin-binding</keyword>
<evidence type="ECO:0000256" key="2">
    <source>
        <dbReference type="ARBA" id="ARBA00022490"/>
    </source>
</evidence>
<keyword evidence="4" id="KW-0472">Membrane</keyword>
<dbReference type="GO" id="GO:0071933">
    <property type="term" value="F:Arp2/3 complex binding"/>
    <property type="evidence" value="ECO:0007669"/>
    <property type="project" value="TreeGrafter"/>
</dbReference>
<dbReference type="PANTHER" id="PTHR23330:SF6">
    <property type="entry name" value="WASP HOMOLOG-ASSOCIATED PROTEIN WITH ACTIN, MEMBRANES AND MICROTUBULES"/>
    <property type="match status" value="1"/>
</dbReference>
<dbReference type="GO" id="GO:0034314">
    <property type="term" value="P:Arp2/3 complex-mediated actin nucleation"/>
    <property type="evidence" value="ECO:0007669"/>
    <property type="project" value="TreeGrafter"/>
</dbReference>
<dbReference type="Proteomes" id="UP000694557">
    <property type="component" value="Unassembled WGS sequence"/>
</dbReference>
<name>A0A8C7JSL6_ONCKI</name>
<feature type="region of interest" description="Disordered" evidence="8">
    <location>
        <begin position="489"/>
        <end position="659"/>
    </location>
</feature>
<dbReference type="InterPro" id="IPR031808">
    <property type="entry name" value="JMY/WHAMM_N"/>
</dbReference>
<dbReference type="Pfam" id="PF15920">
    <property type="entry name" value="WHAMM-JMY_N"/>
    <property type="match status" value="1"/>
</dbReference>
<evidence type="ECO:0000256" key="1">
    <source>
        <dbReference type="ARBA" id="ARBA00004156"/>
    </source>
</evidence>
<gene>
    <name evidence="10" type="primary">WHAMM</name>
</gene>
<dbReference type="GO" id="GO:0030659">
    <property type="term" value="C:cytoplasmic vesicle membrane"/>
    <property type="evidence" value="ECO:0007669"/>
    <property type="project" value="UniProtKB-SubCell"/>
</dbReference>
<reference evidence="10" key="1">
    <citation type="submission" date="2025-08" db="UniProtKB">
        <authorList>
            <consortium name="Ensembl"/>
        </authorList>
    </citation>
    <scope>IDENTIFICATION</scope>
</reference>
<feature type="coiled-coil region" evidence="7">
    <location>
        <begin position="378"/>
        <end position="419"/>
    </location>
</feature>
<dbReference type="PANTHER" id="PTHR23330">
    <property type="entry name" value="P300 TRANSCRIPTIONAL COFACTOR JMY-RELATED"/>
    <property type="match status" value="1"/>
</dbReference>
<dbReference type="AlphaFoldDB" id="A0A8C7JSL6"/>
<dbReference type="GO" id="GO:0003779">
    <property type="term" value="F:actin binding"/>
    <property type="evidence" value="ECO:0007669"/>
    <property type="project" value="UniProtKB-KW"/>
</dbReference>
<comment type="subcellular location">
    <subcellularLocation>
        <location evidence="1">Cytoplasmic vesicle membrane</location>
    </subcellularLocation>
</comment>
<keyword evidence="11" id="KW-1185">Reference proteome</keyword>
<evidence type="ECO:0000256" key="8">
    <source>
        <dbReference type="SAM" id="MobiDB-lite"/>
    </source>
</evidence>
<evidence type="ECO:0000256" key="5">
    <source>
        <dbReference type="ARBA" id="ARBA00023203"/>
    </source>
</evidence>
<keyword evidence="2" id="KW-0963">Cytoplasm</keyword>
<evidence type="ECO:0000259" key="9">
    <source>
        <dbReference type="PROSITE" id="PS51082"/>
    </source>
</evidence>
<feature type="region of interest" description="Disordered" evidence="8">
    <location>
        <begin position="729"/>
        <end position="775"/>
    </location>
</feature>
<dbReference type="Ensembl" id="ENSOKIT00005098197.1">
    <property type="protein sequence ID" value="ENSOKIP00005091915.1"/>
    <property type="gene ID" value="ENSOKIG00005040049.1"/>
</dbReference>
<sequence length="775" mass="88449">MNSIDCERLDSLDGWVAIKTNIFEENETFKLGFIVQWNVIESKFAVTCHNRTLQRQKRKDQLAVCETETSWAGLFSVNDLKNVHRQFTGVGDVVAPYFPDLSDFKEGNIWDMIFLGSNRTFNQDDQERDLDTPCRQLEKYFSTAIDICGRKIVLDSLFPQDERDVEEYFENMQEFKRKTMQDEVTRAKDHLRKILQSHGGADRMILLLQIYHEEDLAYQDLVTVATTFYQYLLQPFRDMRELAGLYKMEILKSLDEEELGPKRIAALEREAEEWRRRGEDAVSSIQDITVSYFIETSKALGGMLRVMGEDKRGFGQASWASAAPRLEKLRFLLAKETLQHMRATEMCLHRKKHTIREKMGGLSGQDQRGPETVDNLELQYYEAQLELYDAKFEILKNEELLLVAQIDTLRRQIKELKEEVVYYDVCEDPEELQSLSQTAAPLDPTHSPVNNLGRCLQQLEAKRGNICARRAYLRNKKDQCVEANEQKHRLAQHSSTHFTQHHGVALKREKRREDEERRKEWMDQERERTLSRLRSFREKRQGSYVLKTPRSKMAAREPQCSDLSQPLSIISIGPSPSSNGAAPRKTPRKLKPKDIPVQIFTPPLPPPSPLPTTPPTTAVPPPQTSSPPPPPPPPLPALTPCKTEVGDSPMPLSEKEAAPFPAKMTLKQNLGSMDEVLASLQRGQVRLRRVQPLAPPGPGLAPSGGDLRDNIMSAIRLGVKLRKVVPAVPLPQDSRDTDLQKSIKAAMQRMKKVSSDSDEDEERGEDNTPLAEWDS</sequence>